<dbReference type="Pfam" id="PF11901">
    <property type="entry name" value="DM9"/>
    <property type="match status" value="1"/>
</dbReference>
<organism evidence="2 3">
    <name type="scientific">Zophobas morio</name>
    <dbReference type="NCBI Taxonomy" id="2755281"/>
    <lineage>
        <taxon>Eukaryota</taxon>
        <taxon>Metazoa</taxon>
        <taxon>Ecdysozoa</taxon>
        <taxon>Arthropoda</taxon>
        <taxon>Hexapoda</taxon>
        <taxon>Insecta</taxon>
        <taxon>Pterygota</taxon>
        <taxon>Neoptera</taxon>
        <taxon>Endopterygota</taxon>
        <taxon>Coleoptera</taxon>
        <taxon>Polyphaga</taxon>
        <taxon>Cucujiformia</taxon>
        <taxon>Tenebrionidae</taxon>
        <taxon>Zophobas</taxon>
    </lineage>
</organism>
<accession>A0AA38I2T4</accession>
<dbReference type="EMBL" id="JALNTZ010000006">
    <property type="protein sequence ID" value="KAJ3647970.1"/>
    <property type="molecule type" value="Genomic_DNA"/>
</dbReference>
<keyword evidence="3" id="KW-1185">Reference proteome</keyword>
<dbReference type="PANTHER" id="PTHR31649">
    <property type="entry name" value="AGAP009604-PA"/>
    <property type="match status" value="1"/>
</dbReference>
<sequence>MNKLTLVTLLFFGSCFCADEDYYWREYFGAVPADAFVAGKTLDGKNVYIGQAYLKDAGIIVAQISPGEKEVSVPYNGIHKVNKYIKILCGPQVKFYWMKANATDLHVQVTDKHAVLGGHEDKNGYMNIGRISLSGDVKIGKVNSFWVENAYFYYNENGKEKKLRSYEILMYNGEIPDVDVRITSE</sequence>
<protein>
    <submittedName>
        <fullName evidence="2">Uncharacterized protein</fullName>
    </submittedName>
</protein>
<evidence type="ECO:0000313" key="2">
    <source>
        <dbReference type="EMBL" id="KAJ3647970.1"/>
    </source>
</evidence>
<dbReference type="AlphaFoldDB" id="A0AA38I2T4"/>
<reference evidence="2" key="1">
    <citation type="journal article" date="2023" name="G3 (Bethesda)">
        <title>Whole genome assemblies of Zophobas morio and Tenebrio molitor.</title>
        <authorList>
            <person name="Kaur S."/>
            <person name="Stinson S.A."/>
            <person name="diCenzo G.C."/>
        </authorList>
    </citation>
    <scope>NUCLEOTIDE SEQUENCE</scope>
    <source>
        <strain evidence="2">QUZm001</strain>
    </source>
</reference>
<evidence type="ECO:0000256" key="1">
    <source>
        <dbReference type="SAM" id="SignalP"/>
    </source>
</evidence>
<comment type="caution">
    <text evidence="2">The sequence shown here is derived from an EMBL/GenBank/DDBJ whole genome shotgun (WGS) entry which is preliminary data.</text>
</comment>
<dbReference type="PROSITE" id="PS51257">
    <property type="entry name" value="PROKAR_LIPOPROTEIN"/>
    <property type="match status" value="1"/>
</dbReference>
<feature type="chain" id="PRO_5041417305" evidence="1">
    <location>
        <begin position="18"/>
        <end position="185"/>
    </location>
</feature>
<evidence type="ECO:0000313" key="3">
    <source>
        <dbReference type="Proteomes" id="UP001168821"/>
    </source>
</evidence>
<dbReference type="InterPro" id="IPR006616">
    <property type="entry name" value="DM9_repeat"/>
</dbReference>
<dbReference type="Proteomes" id="UP001168821">
    <property type="component" value="Unassembled WGS sequence"/>
</dbReference>
<dbReference type="PANTHER" id="PTHR31649:SF10">
    <property type="entry name" value="IP19903P-RELATED"/>
    <property type="match status" value="1"/>
</dbReference>
<keyword evidence="1" id="KW-0732">Signal</keyword>
<proteinExistence type="predicted"/>
<feature type="signal peptide" evidence="1">
    <location>
        <begin position="1"/>
        <end position="17"/>
    </location>
</feature>
<name>A0AA38I2T4_9CUCU</name>
<gene>
    <name evidence="2" type="ORF">Zmor_019811</name>
</gene>